<evidence type="ECO:0000259" key="3">
    <source>
        <dbReference type="PROSITE" id="PS51724"/>
    </source>
</evidence>
<feature type="compositionally biased region" description="Low complexity" evidence="1">
    <location>
        <begin position="110"/>
        <end position="138"/>
    </location>
</feature>
<feature type="domain" description="SPOR" evidence="3">
    <location>
        <begin position="139"/>
        <end position="218"/>
    </location>
</feature>
<evidence type="ECO:0000256" key="1">
    <source>
        <dbReference type="SAM" id="MobiDB-lite"/>
    </source>
</evidence>
<dbReference type="PANTHER" id="PTHR38687:SF1">
    <property type="entry name" value="CELL DIVISION PROTEIN DEDD"/>
    <property type="match status" value="1"/>
</dbReference>
<feature type="transmembrane region" description="Helical" evidence="2">
    <location>
        <begin position="9"/>
        <end position="27"/>
    </location>
</feature>
<feature type="region of interest" description="Disordered" evidence="1">
    <location>
        <begin position="220"/>
        <end position="254"/>
    </location>
</feature>
<dbReference type="PROSITE" id="PS51724">
    <property type="entry name" value="SPOR"/>
    <property type="match status" value="2"/>
</dbReference>
<dbReference type="EMBL" id="JARXRN010000016">
    <property type="protein sequence ID" value="MDH5829653.1"/>
    <property type="molecule type" value="Genomic_DNA"/>
</dbReference>
<accession>A0ABT6JG41</accession>
<sequence length="340" mass="34065">MEAGLKQRLIGAAVLVALAVIFLPMLVKGPAPDSGVSDLSMRVPEAPEDGYRTVDLPLVVPAEAPAGGVLPAPEPRDGDALPTVDTATASPDGAVAASGADPADADRQLHAAAPAPAGADADTAEPAAARPTAAPLPATTAGGDYAVHFGAFSSARDAQLIVRQLAGAGLTAYTEPFTLNGRAAQRVRLGPYASREAAEVVRVRAAQVRDDVSPRVVALDAAASPPAGPTPPPATARSDDAAEPAVPAAPAPAAPVPPTAAADVGFAVQVGAFAGAADATRLRDRLRGLGIAAFTDTVDTDKGRLTRVKAGPVATRQDAERLKAQVKARAGLDGLVRAHP</sequence>
<feature type="domain" description="SPOR" evidence="3">
    <location>
        <begin position="260"/>
        <end position="339"/>
    </location>
</feature>
<keyword evidence="5" id="KW-1185">Reference proteome</keyword>
<dbReference type="PANTHER" id="PTHR38687">
    <property type="entry name" value="CELL DIVISION PROTEIN DEDD-RELATED"/>
    <property type="match status" value="1"/>
</dbReference>
<name>A0ABT6JG41_9GAMM</name>
<evidence type="ECO:0000256" key="2">
    <source>
        <dbReference type="SAM" id="Phobius"/>
    </source>
</evidence>
<evidence type="ECO:0000313" key="5">
    <source>
        <dbReference type="Proteomes" id="UP001156831"/>
    </source>
</evidence>
<dbReference type="InterPro" id="IPR007730">
    <property type="entry name" value="SPOR-like_dom"/>
</dbReference>
<dbReference type="InterPro" id="IPR036680">
    <property type="entry name" value="SPOR-like_sf"/>
</dbReference>
<dbReference type="SUPFAM" id="SSF110997">
    <property type="entry name" value="Sporulation related repeat"/>
    <property type="match status" value="2"/>
</dbReference>
<dbReference type="InterPro" id="IPR052521">
    <property type="entry name" value="Cell_div_SPOR-domain"/>
</dbReference>
<gene>
    <name evidence="4" type="ORF">QFW80_03840</name>
</gene>
<proteinExistence type="predicted"/>
<dbReference type="Pfam" id="PF05036">
    <property type="entry name" value="SPOR"/>
    <property type="match status" value="2"/>
</dbReference>
<reference evidence="4 5" key="1">
    <citation type="submission" date="2023-04" db="EMBL/GenBank/DDBJ databases">
        <title>Luteimonas sp. M1R5S18.</title>
        <authorList>
            <person name="Sun J.-Q."/>
        </authorList>
    </citation>
    <scope>NUCLEOTIDE SEQUENCE [LARGE SCALE GENOMIC DNA]</scope>
    <source>
        <strain evidence="4 5">M1R5S18</strain>
    </source>
</reference>
<keyword evidence="2" id="KW-0472">Membrane</keyword>
<organism evidence="4 5">
    <name type="scientific">Luteimonas rhizosphaericola</name>
    <dbReference type="NCBI Taxonomy" id="3042024"/>
    <lineage>
        <taxon>Bacteria</taxon>
        <taxon>Pseudomonadati</taxon>
        <taxon>Pseudomonadota</taxon>
        <taxon>Gammaproteobacteria</taxon>
        <taxon>Lysobacterales</taxon>
        <taxon>Lysobacteraceae</taxon>
        <taxon>Luteimonas</taxon>
    </lineage>
</organism>
<keyword evidence="2" id="KW-1133">Transmembrane helix</keyword>
<keyword evidence="2" id="KW-0812">Transmembrane</keyword>
<dbReference type="Proteomes" id="UP001156831">
    <property type="component" value="Unassembled WGS sequence"/>
</dbReference>
<feature type="compositionally biased region" description="Low complexity" evidence="1">
    <location>
        <begin position="89"/>
        <end position="102"/>
    </location>
</feature>
<dbReference type="RefSeq" id="WP_280599896.1">
    <property type="nucleotide sequence ID" value="NZ_JARXRN010000016.1"/>
</dbReference>
<feature type="region of interest" description="Disordered" evidence="1">
    <location>
        <begin position="65"/>
        <end position="138"/>
    </location>
</feature>
<comment type="caution">
    <text evidence="4">The sequence shown here is derived from an EMBL/GenBank/DDBJ whole genome shotgun (WGS) entry which is preliminary data.</text>
</comment>
<dbReference type="Gene3D" id="3.30.70.1070">
    <property type="entry name" value="Sporulation related repeat"/>
    <property type="match status" value="2"/>
</dbReference>
<protein>
    <submittedName>
        <fullName evidence="4">SPOR domain-containing protein</fullName>
    </submittedName>
</protein>
<evidence type="ECO:0000313" key="4">
    <source>
        <dbReference type="EMBL" id="MDH5829653.1"/>
    </source>
</evidence>